<evidence type="ECO:0000313" key="2">
    <source>
        <dbReference type="Proteomes" id="UP000053424"/>
    </source>
</evidence>
<dbReference type="Proteomes" id="UP000053424">
    <property type="component" value="Unassembled WGS sequence"/>
</dbReference>
<gene>
    <name evidence="1" type="ORF">M413DRAFT_20825</name>
</gene>
<dbReference type="OrthoDB" id="2963168at2759"/>
<dbReference type="PANTHER" id="PTHR14187:SF5">
    <property type="entry name" value="HEAT SHOCK 70 KDA PROTEIN 12A"/>
    <property type="match status" value="1"/>
</dbReference>
<dbReference type="Gene3D" id="3.30.420.40">
    <property type="match status" value="1"/>
</dbReference>
<dbReference type="AlphaFoldDB" id="A0A0C3BE15"/>
<evidence type="ECO:0000313" key="1">
    <source>
        <dbReference type="EMBL" id="KIM35040.1"/>
    </source>
</evidence>
<organism evidence="1 2">
    <name type="scientific">Hebeloma cylindrosporum</name>
    <dbReference type="NCBI Taxonomy" id="76867"/>
    <lineage>
        <taxon>Eukaryota</taxon>
        <taxon>Fungi</taxon>
        <taxon>Dikarya</taxon>
        <taxon>Basidiomycota</taxon>
        <taxon>Agaricomycotina</taxon>
        <taxon>Agaricomycetes</taxon>
        <taxon>Agaricomycetidae</taxon>
        <taxon>Agaricales</taxon>
        <taxon>Agaricineae</taxon>
        <taxon>Hymenogastraceae</taxon>
        <taxon>Hebeloma</taxon>
    </lineage>
</organism>
<dbReference type="InterPro" id="IPR043129">
    <property type="entry name" value="ATPase_NBD"/>
</dbReference>
<protein>
    <submittedName>
        <fullName evidence="1">Uncharacterized protein</fullName>
    </submittedName>
</protein>
<sequence length="225" mass="24737">MASSTGAYQGTRHKLVLSFDVGTTFSGVSYSILDPGRVPQIQGVTRSSDHTGTVCKIPTVVYYDNSGKVCAAGAEALRDGINLEAEENGWVKAEWFKLHLRPRAGGKELLDSEIPPLPPKKTVVEVFADFLRYLLECTAQFIQESHLNGKKLWASNKHNLYFVLPHPNGWGGREQALMRRASILAGLIPDTPSVNARVSFVTEGEASLHFAIQHNFHDMLVSGTF</sequence>
<dbReference type="STRING" id="686832.A0A0C3BE15"/>
<dbReference type="CDD" id="cd10170">
    <property type="entry name" value="ASKHA_NBD_HSP70"/>
    <property type="match status" value="1"/>
</dbReference>
<reference evidence="2" key="2">
    <citation type="submission" date="2015-01" db="EMBL/GenBank/DDBJ databases">
        <title>Evolutionary Origins and Diversification of the Mycorrhizal Mutualists.</title>
        <authorList>
            <consortium name="DOE Joint Genome Institute"/>
            <consortium name="Mycorrhizal Genomics Consortium"/>
            <person name="Kohler A."/>
            <person name="Kuo A."/>
            <person name="Nagy L.G."/>
            <person name="Floudas D."/>
            <person name="Copeland A."/>
            <person name="Barry K.W."/>
            <person name="Cichocki N."/>
            <person name="Veneault-Fourrey C."/>
            <person name="LaButti K."/>
            <person name="Lindquist E.A."/>
            <person name="Lipzen A."/>
            <person name="Lundell T."/>
            <person name="Morin E."/>
            <person name="Murat C."/>
            <person name="Riley R."/>
            <person name="Ohm R."/>
            <person name="Sun H."/>
            <person name="Tunlid A."/>
            <person name="Henrissat B."/>
            <person name="Grigoriev I.V."/>
            <person name="Hibbett D.S."/>
            <person name="Martin F."/>
        </authorList>
    </citation>
    <scope>NUCLEOTIDE SEQUENCE [LARGE SCALE GENOMIC DNA]</scope>
    <source>
        <strain evidence="2">h7</strain>
    </source>
</reference>
<dbReference type="HOGENOM" id="CLU_009958_1_0_1"/>
<keyword evidence="2" id="KW-1185">Reference proteome</keyword>
<dbReference type="EMBL" id="KN831834">
    <property type="protein sequence ID" value="KIM35040.1"/>
    <property type="molecule type" value="Genomic_DNA"/>
</dbReference>
<dbReference type="SUPFAM" id="SSF53067">
    <property type="entry name" value="Actin-like ATPase domain"/>
    <property type="match status" value="1"/>
</dbReference>
<proteinExistence type="predicted"/>
<name>A0A0C3BE15_HEBCY</name>
<reference evidence="1 2" key="1">
    <citation type="submission" date="2014-04" db="EMBL/GenBank/DDBJ databases">
        <authorList>
            <consortium name="DOE Joint Genome Institute"/>
            <person name="Kuo A."/>
            <person name="Gay G."/>
            <person name="Dore J."/>
            <person name="Kohler A."/>
            <person name="Nagy L.G."/>
            <person name="Floudas D."/>
            <person name="Copeland A."/>
            <person name="Barry K.W."/>
            <person name="Cichocki N."/>
            <person name="Veneault-Fourrey C."/>
            <person name="LaButti K."/>
            <person name="Lindquist E.A."/>
            <person name="Lipzen A."/>
            <person name="Lundell T."/>
            <person name="Morin E."/>
            <person name="Murat C."/>
            <person name="Sun H."/>
            <person name="Tunlid A."/>
            <person name="Henrissat B."/>
            <person name="Grigoriev I.V."/>
            <person name="Hibbett D.S."/>
            <person name="Martin F."/>
            <person name="Nordberg H.P."/>
            <person name="Cantor M.N."/>
            <person name="Hua S.X."/>
        </authorList>
    </citation>
    <scope>NUCLEOTIDE SEQUENCE [LARGE SCALE GENOMIC DNA]</scope>
    <source>
        <strain evidence="2">h7</strain>
    </source>
</reference>
<dbReference type="PANTHER" id="PTHR14187">
    <property type="entry name" value="ALPHA KINASE/ELONGATION FACTOR 2 KINASE"/>
    <property type="match status" value="1"/>
</dbReference>
<accession>A0A0C3BE15</accession>